<dbReference type="InterPro" id="IPR048020">
    <property type="entry name" value="Transpos_IS3"/>
</dbReference>
<dbReference type="InterPro" id="IPR036397">
    <property type="entry name" value="RNaseH_sf"/>
</dbReference>
<dbReference type="Gene3D" id="3.30.420.10">
    <property type="entry name" value="Ribonuclease H-like superfamily/Ribonuclease H"/>
    <property type="match status" value="1"/>
</dbReference>
<accession>A0AAE3R5I6</accession>
<name>A0AAE3R5I6_9BACT</name>
<dbReference type="GO" id="GO:0003676">
    <property type="term" value="F:nucleic acid binding"/>
    <property type="evidence" value="ECO:0007669"/>
    <property type="project" value="InterPro"/>
</dbReference>
<organism evidence="3 4">
    <name type="scientific">Xanthocytophaga agilis</name>
    <dbReference type="NCBI Taxonomy" id="3048010"/>
    <lineage>
        <taxon>Bacteria</taxon>
        <taxon>Pseudomonadati</taxon>
        <taxon>Bacteroidota</taxon>
        <taxon>Cytophagia</taxon>
        <taxon>Cytophagales</taxon>
        <taxon>Rhodocytophagaceae</taxon>
        <taxon>Xanthocytophaga</taxon>
    </lineage>
</organism>
<keyword evidence="4" id="KW-1185">Reference proteome</keyword>
<feature type="domain" description="Integrase catalytic" evidence="2">
    <location>
        <begin position="139"/>
        <end position="321"/>
    </location>
</feature>
<dbReference type="SUPFAM" id="SSF53098">
    <property type="entry name" value="Ribonuclease H-like"/>
    <property type="match status" value="1"/>
</dbReference>
<dbReference type="EMBL" id="JASJOU010000008">
    <property type="protein sequence ID" value="MDJ1503600.1"/>
    <property type="molecule type" value="Genomic_DNA"/>
</dbReference>
<reference evidence="3" key="1">
    <citation type="submission" date="2023-05" db="EMBL/GenBank/DDBJ databases">
        <authorList>
            <person name="Zhang X."/>
        </authorList>
    </citation>
    <scope>NUCLEOTIDE SEQUENCE</scope>
    <source>
        <strain evidence="3">BD1B2-1</strain>
    </source>
</reference>
<dbReference type="Proteomes" id="UP001232063">
    <property type="component" value="Unassembled WGS sequence"/>
</dbReference>
<dbReference type="NCBIfam" id="NF033516">
    <property type="entry name" value="transpos_IS3"/>
    <property type="match status" value="1"/>
</dbReference>
<dbReference type="PANTHER" id="PTHR46889:SF4">
    <property type="entry name" value="TRANSPOSASE INSO FOR INSERTION SEQUENCE ELEMENT IS911B-RELATED"/>
    <property type="match status" value="1"/>
</dbReference>
<feature type="region of interest" description="Disordered" evidence="1">
    <location>
        <begin position="315"/>
        <end position="338"/>
    </location>
</feature>
<dbReference type="AlphaFoldDB" id="A0AAE3R5I6"/>
<dbReference type="GO" id="GO:0015074">
    <property type="term" value="P:DNA integration"/>
    <property type="evidence" value="ECO:0007669"/>
    <property type="project" value="InterPro"/>
</dbReference>
<dbReference type="Pfam" id="PF00665">
    <property type="entry name" value="rve"/>
    <property type="match status" value="1"/>
</dbReference>
<dbReference type="InterPro" id="IPR012337">
    <property type="entry name" value="RNaseH-like_sf"/>
</dbReference>
<protein>
    <submittedName>
        <fullName evidence="3">IS3 family transposase</fullName>
    </submittedName>
</protein>
<dbReference type="PROSITE" id="PS50994">
    <property type="entry name" value="INTEGRASE"/>
    <property type="match status" value="1"/>
</dbReference>
<sequence>MEKIVTPGRNGKGHLKKGSQHLFQRKWQLFQFINKHCSEFAIEKMCTLLSVSRSGYYRWLKQWSTHTVCKREQANEHLLEQIKRVHKESKSCYGSPRISTQLKKEGFSCSRPRVARLMKQAQLKGLPAKGFKVCTTDSDHTYPRAANLLNRQFTVEKLNQVWVSDLTYIGTKEGWLYLTIILDLADRKVVGWSVSESLQTESTLITAWRMAITHQSIKTDHSLLFHSDQGVQYACDLFQRELSAFPQVRQSMSRKGNCWDNAVAESFFKTLKTEWIYRLGLQSKAQTRREIFTFIEIWYNRKRIHTALGNLTPSEKEEQLCQSQQEEKQQEKHLSTAA</sequence>
<proteinExistence type="predicted"/>
<dbReference type="InterPro" id="IPR001584">
    <property type="entry name" value="Integrase_cat-core"/>
</dbReference>
<evidence type="ECO:0000259" key="2">
    <source>
        <dbReference type="PROSITE" id="PS50994"/>
    </source>
</evidence>
<dbReference type="PANTHER" id="PTHR46889">
    <property type="entry name" value="TRANSPOSASE INSF FOR INSERTION SEQUENCE IS3B-RELATED"/>
    <property type="match status" value="1"/>
</dbReference>
<comment type="caution">
    <text evidence="3">The sequence shown here is derived from an EMBL/GenBank/DDBJ whole genome shotgun (WGS) entry which is preliminary data.</text>
</comment>
<dbReference type="InterPro" id="IPR025948">
    <property type="entry name" value="HTH-like_dom"/>
</dbReference>
<dbReference type="Pfam" id="PF13333">
    <property type="entry name" value="rve_2"/>
    <property type="match status" value="1"/>
</dbReference>
<evidence type="ECO:0000313" key="4">
    <source>
        <dbReference type="Proteomes" id="UP001232063"/>
    </source>
</evidence>
<evidence type="ECO:0000256" key="1">
    <source>
        <dbReference type="SAM" id="MobiDB-lite"/>
    </source>
</evidence>
<gene>
    <name evidence="3" type="ORF">QNI22_23235</name>
</gene>
<evidence type="ECO:0000313" key="3">
    <source>
        <dbReference type="EMBL" id="MDJ1503600.1"/>
    </source>
</evidence>
<dbReference type="InterPro" id="IPR050900">
    <property type="entry name" value="Transposase_IS3/IS150/IS904"/>
</dbReference>
<dbReference type="Pfam" id="PF13276">
    <property type="entry name" value="HTH_21"/>
    <property type="match status" value="1"/>
</dbReference>